<dbReference type="OrthoDB" id="5522855at2"/>
<dbReference type="PROSITE" id="PS50109">
    <property type="entry name" value="HIS_KIN"/>
    <property type="match status" value="1"/>
</dbReference>
<sequence length="501" mass="58308">MVFNLSKKATQLESDTIYKKLLAEIPDLIFQFIVTPSDDYFFPIISDSIFEIFELTPEDLNRDSMNAVYDRILDKDRDLFLESYTLARANLERWELEFRIFVPIKGERWLKVSSKSELQSDGAITFYGRISDITDKKEQDLRLKISEARFQFALEASTAGVWDWDLKSNDVFYSSQSMKILEVDAMDVFDTPERWDEMVHSDDLENYYSDIQNHFQNKIPYYENQHRVLTSKGEYKWILDRGKVIERDELGNPLRVIGTHTDISAQKQKELELQKTMELYAEQNSRLLNFSYIVSHNLNTHAGNIKSILDYIDKEETFDGKEEMLAHLRTVSNDLNRTIRNLTKIVAIQNNETIFKEPLQLQYYIDKIAAIININDEKIKIINTVSDLVFVNFNPAYLESILLNFITNAIKYAHPDRFPSIEFRFETSKFVLAISDNGLGIDLDKYGDQLFGMYKTFHKNEDAQGIGLYITKNQIEAMNASIDVTSEIAAGTTFEIFFDNK</sequence>
<evidence type="ECO:0000256" key="1">
    <source>
        <dbReference type="ARBA" id="ARBA00000085"/>
    </source>
</evidence>
<dbReference type="PANTHER" id="PTHR43304">
    <property type="entry name" value="PHYTOCHROME-LIKE PROTEIN CPH1"/>
    <property type="match status" value="1"/>
</dbReference>
<organism evidence="8 9">
    <name type="scientific">Flavobacterium restrictum</name>
    <dbReference type="NCBI Taxonomy" id="2594428"/>
    <lineage>
        <taxon>Bacteria</taxon>
        <taxon>Pseudomonadati</taxon>
        <taxon>Bacteroidota</taxon>
        <taxon>Flavobacteriia</taxon>
        <taxon>Flavobacteriales</taxon>
        <taxon>Flavobacteriaceae</taxon>
        <taxon>Flavobacterium</taxon>
    </lineage>
</organism>
<dbReference type="InterPro" id="IPR004358">
    <property type="entry name" value="Sig_transdc_His_kin-like_C"/>
</dbReference>
<keyword evidence="4" id="KW-0808">Transferase</keyword>
<dbReference type="SMART" id="SM00091">
    <property type="entry name" value="PAS"/>
    <property type="match status" value="2"/>
</dbReference>
<reference evidence="8 9" key="1">
    <citation type="submission" date="2019-07" db="EMBL/GenBank/DDBJ databases">
        <title>Novel species of Flavobacterium.</title>
        <authorList>
            <person name="Liu Q."/>
            <person name="Xin Y.-H."/>
        </authorList>
    </citation>
    <scope>NUCLEOTIDE SEQUENCE [LARGE SCALE GENOMIC DNA]</scope>
    <source>
        <strain evidence="8 9">LB1R34</strain>
    </source>
</reference>
<dbReference type="InterPro" id="IPR000014">
    <property type="entry name" value="PAS"/>
</dbReference>
<dbReference type="InterPro" id="IPR052162">
    <property type="entry name" value="Sensor_kinase/Photoreceptor"/>
</dbReference>
<dbReference type="PANTHER" id="PTHR43304:SF1">
    <property type="entry name" value="PAC DOMAIN-CONTAINING PROTEIN"/>
    <property type="match status" value="1"/>
</dbReference>
<dbReference type="Proteomes" id="UP000316371">
    <property type="component" value="Unassembled WGS sequence"/>
</dbReference>
<evidence type="ECO:0000313" key="9">
    <source>
        <dbReference type="Proteomes" id="UP000316371"/>
    </source>
</evidence>
<dbReference type="PRINTS" id="PR00344">
    <property type="entry name" value="BCTRLSENSOR"/>
</dbReference>
<evidence type="ECO:0000256" key="3">
    <source>
        <dbReference type="ARBA" id="ARBA00022553"/>
    </source>
</evidence>
<evidence type="ECO:0000256" key="2">
    <source>
        <dbReference type="ARBA" id="ARBA00012438"/>
    </source>
</evidence>
<keyword evidence="5 8" id="KW-0418">Kinase</keyword>
<dbReference type="AlphaFoldDB" id="A0A553E3Y2"/>
<protein>
    <recommendedName>
        <fullName evidence="2">histidine kinase</fullName>
        <ecNumber evidence="2">2.7.13.3</ecNumber>
    </recommendedName>
</protein>
<dbReference type="InterPro" id="IPR000700">
    <property type="entry name" value="PAS-assoc_C"/>
</dbReference>
<dbReference type="PROSITE" id="PS50113">
    <property type="entry name" value="PAC"/>
    <property type="match status" value="1"/>
</dbReference>
<comment type="catalytic activity">
    <reaction evidence="1">
        <text>ATP + protein L-histidine = ADP + protein N-phospho-L-histidine.</text>
        <dbReference type="EC" id="2.7.13.3"/>
    </reaction>
</comment>
<keyword evidence="3" id="KW-0597">Phosphoprotein</keyword>
<evidence type="ECO:0000259" key="6">
    <source>
        <dbReference type="PROSITE" id="PS50109"/>
    </source>
</evidence>
<dbReference type="EC" id="2.7.13.3" evidence="2"/>
<dbReference type="InterPro" id="IPR035965">
    <property type="entry name" value="PAS-like_dom_sf"/>
</dbReference>
<dbReference type="CDD" id="cd00130">
    <property type="entry name" value="PAS"/>
    <property type="match status" value="1"/>
</dbReference>
<dbReference type="InterPro" id="IPR005467">
    <property type="entry name" value="His_kinase_dom"/>
</dbReference>
<gene>
    <name evidence="8" type="ORF">FNW21_08345</name>
</gene>
<dbReference type="SUPFAM" id="SSF55874">
    <property type="entry name" value="ATPase domain of HSP90 chaperone/DNA topoisomerase II/histidine kinase"/>
    <property type="match status" value="1"/>
</dbReference>
<comment type="caution">
    <text evidence="8">The sequence shown here is derived from an EMBL/GenBank/DDBJ whole genome shotgun (WGS) entry which is preliminary data.</text>
</comment>
<dbReference type="Gene3D" id="3.30.565.10">
    <property type="entry name" value="Histidine kinase-like ATPase, C-terminal domain"/>
    <property type="match status" value="1"/>
</dbReference>
<feature type="domain" description="PAC" evidence="7">
    <location>
        <begin position="222"/>
        <end position="275"/>
    </location>
</feature>
<dbReference type="SMART" id="SM00387">
    <property type="entry name" value="HATPase_c"/>
    <property type="match status" value="1"/>
</dbReference>
<dbReference type="SMART" id="SM00086">
    <property type="entry name" value="PAC"/>
    <property type="match status" value="2"/>
</dbReference>
<feature type="domain" description="Histidine kinase" evidence="6">
    <location>
        <begin position="293"/>
        <end position="501"/>
    </location>
</feature>
<dbReference type="InterPro" id="IPR001610">
    <property type="entry name" value="PAC"/>
</dbReference>
<dbReference type="RefSeq" id="WP_144256281.1">
    <property type="nucleotide sequence ID" value="NZ_VJZT01000007.1"/>
</dbReference>
<evidence type="ECO:0000256" key="5">
    <source>
        <dbReference type="ARBA" id="ARBA00022777"/>
    </source>
</evidence>
<dbReference type="SUPFAM" id="SSF55785">
    <property type="entry name" value="PYP-like sensor domain (PAS domain)"/>
    <property type="match status" value="2"/>
</dbReference>
<dbReference type="InterPro" id="IPR036890">
    <property type="entry name" value="HATPase_C_sf"/>
</dbReference>
<dbReference type="NCBIfam" id="TIGR00229">
    <property type="entry name" value="sensory_box"/>
    <property type="match status" value="1"/>
</dbReference>
<dbReference type="GO" id="GO:0004673">
    <property type="term" value="F:protein histidine kinase activity"/>
    <property type="evidence" value="ECO:0007669"/>
    <property type="project" value="UniProtKB-EC"/>
</dbReference>
<dbReference type="EMBL" id="VJZT01000007">
    <property type="protein sequence ID" value="TRX39705.1"/>
    <property type="molecule type" value="Genomic_DNA"/>
</dbReference>
<evidence type="ECO:0000313" key="8">
    <source>
        <dbReference type="EMBL" id="TRX39705.1"/>
    </source>
</evidence>
<name>A0A553E3Y2_9FLAO</name>
<evidence type="ECO:0000256" key="4">
    <source>
        <dbReference type="ARBA" id="ARBA00022679"/>
    </source>
</evidence>
<dbReference type="Pfam" id="PF02518">
    <property type="entry name" value="HATPase_c"/>
    <property type="match status" value="1"/>
</dbReference>
<evidence type="ECO:0000259" key="7">
    <source>
        <dbReference type="PROSITE" id="PS50113"/>
    </source>
</evidence>
<dbReference type="InterPro" id="IPR003594">
    <property type="entry name" value="HATPase_dom"/>
</dbReference>
<dbReference type="CDD" id="cd00075">
    <property type="entry name" value="HATPase"/>
    <property type="match status" value="1"/>
</dbReference>
<accession>A0A553E3Y2</accession>
<keyword evidence="9" id="KW-1185">Reference proteome</keyword>
<dbReference type="Gene3D" id="3.30.450.20">
    <property type="entry name" value="PAS domain"/>
    <property type="match status" value="2"/>
</dbReference>
<dbReference type="InterPro" id="IPR013655">
    <property type="entry name" value="PAS_fold_3"/>
</dbReference>
<proteinExistence type="predicted"/>
<dbReference type="Pfam" id="PF08447">
    <property type="entry name" value="PAS_3"/>
    <property type="match status" value="1"/>
</dbReference>